<dbReference type="PANTHER" id="PTHR11875">
    <property type="entry name" value="TESTIS-SPECIFIC Y-ENCODED PROTEIN"/>
    <property type="match status" value="1"/>
</dbReference>
<dbReference type="GO" id="GO:0005634">
    <property type="term" value="C:nucleus"/>
    <property type="evidence" value="ECO:0007669"/>
    <property type="project" value="InterPro"/>
</dbReference>
<dbReference type="GO" id="GO:0042393">
    <property type="term" value="F:histone binding"/>
    <property type="evidence" value="ECO:0007669"/>
    <property type="project" value="UniProtKB-ARBA"/>
</dbReference>
<evidence type="ECO:0000256" key="2">
    <source>
        <dbReference type="ARBA" id="ARBA00023186"/>
    </source>
</evidence>
<comment type="similarity">
    <text evidence="1 3">Belongs to the nucleosome assembly protein (NAP) family.</text>
</comment>
<evidence type="ECO:0000256" key="4">
    <source>
        <dbReference type="SAM" id="Coils"/>
    </source>
</evidence>
<feature type="compositionally biased region" description="Acidic residues" evidence="5">
    <location>
        <begin position="222"/>
        <end position="257"/>
    </location>
</feature>
<dbReference type="EMBL" id="CACSLK010020336">
    <property type="protein sequence ID" value="CAA0820248.1"/>
    <property type="molecule type" value="Genomic_DNA"/>
</dbReference>
<dbReference type="Pfam" id="PF00956">
    <property type="entry name" value="NAP"/>
    <property type="match status" value="1"/>
</dbReference>
<feature type="region of interest" description="Disordered" evidence="5">
    <location>
        <begin position="1"/>
        <end position="26"/>
    </location>
</feature>
<dbReference type="SUPFAM" id="SSF143113">
    <property type="entry name" value="NAP-like"/>
    <property type="match status" value="1"/>
</dbReference>
<dbReference type="Gene3D" id="3.30.1120.90">
    <property type="entry name" value="Nucleosome assembly protein"/>
    <property type="match status" value="1"/>
</dbReference>
<evidence type="ECO:0000313" key="6">
    <source>
        <dbReference type="EMBL" id="CAA0820248.1"/>
    </source>
</evidence>
<dbReference type="Proteomes" id="UP001153555">
    <property type="component" value="Unassembled WGS sequence"/>
</dbReference>
<dbReference type="GO" id="GO:0000724">
    <property type="term" value="P:double-strand break repair via homologous recombination"/>
    <property type="evidence" value="ECO:0007669"/>
    <property type="project" value="UniProtKB-ARBA"/>
</dbReference>
<keyword evidence="7" id="KW-1185">Reference proteome</keyword>
<feature type="region of interest" description="Disordered" evidence="5">
    <location>
        <begin position="222"/>
        <end position="263"/>
    </location>
</feature>
<dbReference type="Gene3D" id="1.20.5.1500">
    <property type="match status" value="1"/>
</dbReference>
<feature type="coiled-coil region" evidence="4">
    <location>
        <begin position="29"/>
        <end position="60"/>
    </location>
</feature>
<comment type="caution">
    <text evidence="6">The sequence shown here is derived from an EMBL/GenBank/DDBJ whole genome shotgun (WGS) entry which is preliminary data.</text>
</comment>
<gene>
    <name evidence="6" type="ORF">SHERM_01486</name>
</gene>
<evidence type="ECO:0000313" key="7">
    <source>
        <dbReference type="Proteomes" id="UP001153555"/>
    </source>
</evidence>
<accession>A0A9N7N1A2</accession>
<dbReference type="AlphaFoldDB" id="A0A9N7N1A2"/>
<dbReference type="InterPro" id="IPR037231">
    <property type="entry name" value="NAP-like_sf"/>
</dbReference>
<dbReference type="GO" id="GO:0006334">
    <property type="term" value="P:nucleosome assembly"/>
    <property type="evidence" value="ECO:0007669"/>
    <property type="project" value="InterPro"/>
</dbReference>
<organism evidence="6 7">
    <name type="scientific">Striga hermonthica</name>
    <name type="common">Purple witchweed</name>
    <name type="synonym">Buchnera hermonthica</name>
    <dbReference type="NCBI Taxonomy" id="68872"/>
    <lineage>
        <taxon>Eukaryota</taxon>
        <taxon>Viridiplantae</taxon>
        <taxon>Streptophyta</taxon>
        <taxon>Embryophyta</taxon>
        <taxon>Tracheophyta</taxon>
        <taxon>Spermatophyta</taxon>
        <taxon>Magnoliopsida</taxon>
        <taxon>eudicotyledons</taxon>
        <taxon>Gunneridae</taxon>
        <taxon>Pentapetalae</taxon>
        <taxon>asterids</taxon>
        <taxon>lamiids</taxon>
        <taxon>Lamiales</taxon>
        <taxon>Orobanchaceae</taxon>
        <taxon>Buchnereae</taxon>
        <taxon>Striga</taxon>
    </lineage>
</organism>
<sequence length="345" mass="39526">MESDRRAKRSRTAAAEAGGDAGEIGPDDVALAIEKVKEAQDELQKINREECREISEIEKNYDQVREPVYVKRAEIISGIPHFWSASFFNYPGISNLLNAEDRLIFAYLNSLHVENFKDERTGYCITFDFNPNPYFENTKLTKTMEFFDDGTLKSTGTTVNWKPGWDPSAFGDIRPCPQHSFFDWFGFRPEYTLEADGDPVAEVIKEDIWANPMEHLKHLYDEEDISDNGEDEVTEEEQKYEDENTEEEKKDEDEITEEEKKDDGEVAMGMERESYGPPVAAEEPCPHSRTVAELPAERLKGKVCAHRRIMRIRAEDSHVEEGFARIVLFSRPILPASPLSEKALQ</sequence>
<evidence type="ECO:0000256" key="3">
    <source>
        <dbReference type="RuleBase" id="RU003876"/>
    </source>
</evidence>
<evidence type="ECO:0000256" key="5">
    <source>
        <dbReference type="SAM" id="MobiDB-lite"/>
    </source>
</evidence>
<feature type="compositionally biased region" description="Basic residues" evidence="5">
    <location>
        <begin position="1"/>
        <end position="11"/>
    </location>
</feature>
<reference evidence="6" key="1">
    <citation type="submission" date="2019-12" db="EMBL/GenBank/DDBJ databases">
        <authorList>
            <person name="Scholes J."/>
        </authorList>
    </citation>
    <scope>NUCLEOTIDE SEQUENCE</scope>
</reference>
<protein>
    <submittedName>
        <fullName evidence="6">NAP1-related protein 2</fullName>
    </submittedName>
</protein>
<proteinExistence type="inferred from homology"/>
<evidence type="ECO:0000256" key="1">
    <source>
        <dbReference type="ARBA" id="ARBA00009947"/>
    </source>
</evidence>
<keyword evidence="2" id="KW-0143">Chaperone</keyword>
<name>A0A9N7N1A2_STRHE</name>
<dbReference type="InterPro" id="IPR002164">
    <property type="entry name" value="NAP_family"/>
</dbReference>
<dbReference type="OrthoDB" id="906857at2759"/>
<keyword evidence="4" id="KW-0175">Coiled coil</keyword>